<keyword evidence="4" id="KW-1185">Reference proteome</keyword>
<dbReference type="InterPro" id="IPR052041">
    <property type="entry name" value="Nucleic_acid_metab_PIN/TRAM"/>
</dbReference>
<name>A0A347WNK4_9LACT</name>
<dbReference type="PANTHER" id="PTHR11603:SF147">
    <property type="entry name" value="MEMBRANE PROTEIN"/>
    <property type="match status" value="1"/>
</dbReference>
<dbReference type="OrthoDB" id="9780734at2"/>
<feature type="domain" description="PIN" evidence="2">
    <location>
        <begin position="180"/>
        <end position="287"/>
    </location>
</feature>
<keyword evidence="1" id="KW-1133">Transmembrane helix</keyword>
<accession>A0A347WNK4</accession>
<evidence type="ECO:0000313" key="4">
    <source>
        <dbReference type="Proteomes" id="UP000263232"/>
    </source>
</evidence>
<dbReference type="Gene3D" id="3.40.50.1010">
    <property type="entry name" value="5'-nuclease"/>
    <property type="match status" value="1"/>
</dbReference>
<feature type="transmembrane region" description="Helical" evidence="1">
    <location>
        <begin position="7"/>
        <end position="28"/>
    </location>
</feature>
<dbReference type="InterPro" id="IPR029060">
    <property type="entry name" value="PIN-like_dom_sf"/>
</dbReference>
<feature type="transmembrane region" description="Helical" evidence="1">
    <location>
        <begin position="78"/>
        <end position="98"/>
    </location>
</feature>
<protein>
    <submittedName>
        <fullName evidence="3">PIN domain nuclease</fullName>
    </submittedName>
</protein>
<feature type="transmembrane region" description="Helical" evidence="1">
    <location>
        <begin position="40"/>
        <end position="58"/>
    </location>
</feature>
<organism evidence="3 4">
    <name type="scientific">Suicoccus acidiformans</name>
    <dbReference type="NCBI Taxonomy" id="2036206"/>
    <lineage>
        <taxon>Bacteria</taxon>
        <taxon>Bacillati</taxon>
        <taxon>Bacillota</taxon>
        <taxon>Bacilli</taxon>
        <taxon>Lactobacillales</taxon>
        <taxon>Aerococcaceae</taxon>
        <taxon>Suicoccus</taxon>
    </lineage>
</organism>
<dbReference type="SUPFAM" id="SSF88723">
    <property type="entry name" value="PIN domain-like"/>
    <property type="match status" value="1"/>
</dbReference>
<dbReference type="CDD" id="cd09877">
    <property type="entry name" value="PIN_YacL-like"/>
    <property type="match status" value="1"/>
</dbReference>
<evidence type="ECO:0000256" key="1">
    <source>
        <dbReference type="SAM" id="Phobius"/>
    </source>
</evidence>
<sequence>MYRKIITLLSGIIGLSFGITVGPAIWMSMDVSNQFLGNPLINAVIFGFIFILLGLLIAPIIERTISRLIDWINRQRPLSLVIHTIGTLIGLVIGYLVSLPFTALNIPFLSTTLPVVSSIVLALVGYQTVRSREEEIIDSFENWKLLRQGEKNKAEDVQPIKEEVELPQEPVNTPHENFQPYKLLDTSVIIDGRIVDIVRTNFIEGTLLIPNFVLHELQLIADSSDNLKRAKGRRGLDILNELQSDANVSLESYEGDFDDLTDVDSKLVRLAKMIDAVVVTNDYNLNKVCEFQNITVFNINELANALKPILIPGEELSVFIIKAGTERKQGVAYLDDGTMIVVEDGQNYMNEEISVIVTSALQTAAGRMIFAKPI</sequence>
<dbReference type="AlphaFoldDB" id="A0A347WNK4"/>
<keyword evidence="1" id="KW-0812">Transmembrane</keyword>
<feature type="transmembrane region" description="Helical" evidence="1">
    <location>
        <begin position="104"/>
        <end position="126"/>
    </location>
</feature>
<gene>
    <name evidence="3" type="ORF">CL176_11990</name>
</gene>
<dbReference type="RefSeq" id="WP_118991515.1">
    <property type="nucleotide sequence ID" value="NZ_CP023434.1"/>
</dbReference>
<proteinExistence type="predicted"/>
<dbReference type="Proteomes" id="UP000263232">
    <property type="component" value="Chromosome"/>
</dbReference>
<dbReference type="InterPro" id="IPR002716">
    <property type="entry name" value="PIN_dom"/>
</dbReference>
<evidence type="ECO:0000259" key="2">
    <source>
        <dbReference type="SMART" id="SM00670"/>
    </source>
</evidence>
<evidence type="ECO:0000313" key="3">
    <source>
        <dbReference type="EMBL" id="AXY26661.1"/>
    </source>
</evidence>
<reference evidence="3 4" key="1">
    <citation type="submission" date="2017-09" db="EMBL/GenBank/DDBJ databases">
        <title>Complete genome sequence of Oxytococcus suis strain ZY16052.</title>
        <authorList>
            <person name="Li F."/>
        </authorList>
    </citation>
    <scope>NUCLEOTIDE SEQUENCE [LARGE SCALE GENOMIC DNA]</scope>
    <source>
        <strain evidence="3 4">ZY16052</strain>
    </source>
</reference>
<keyword evidence="1" id="KW-0472">Membrane</keyword>
<dbReference type="SMART" id="SM00670">
    <property type="entry name" value="PINc"/>
    <property type="match status" value="1"/>
</dbReference>
<dbReference type="KEGG" id="abae:CL176_11990"/>
<dbReference type="PANTHER" id="PTHR11603">
    <property type="entry name" value="AAA FAMILY ATPASE"/>
    <property type="match status" value="1"/>
</dbReference>
<dbReference type="EMBL" id="CP023434">
    <property type="protein sequence ID" value="AXY26661.1"/>
    <property type="molecule type" value="Genomic_DNA"/>
</dbReference>